<dbReference type="EMBL" id="HBIO01011390">
    <property type="protein sequence ID" value="CAE0464020.1"/>
    <property type="molecule type" value="Transcribed_RNA"/>
</dbReference>
<feature type="compositionally biased region" description="Basic residues" evidence="1">
    <location>
        <begin position="64"/>
        <end position="74"/>
    </location>
</feature>
<feature type="compositionally biased region" description="Polar residues" evidence="1">
    <location>
        <begin position="25"/>
        <end position="40"/>
    </location>
</feature>
<feature type="compositionally biased region" description="Acidic residues" evidence="1">
    <location>
        <begin position="79"/>
        <end position="90"/>
    </location>
</feature>
<dbReference type="SUPFAM" id="SSF53335">
    <property type="entry name" value="S-adenosyl-L-methionine-dependent methyltransferases"/>
    <property type="match status" value="1"/>
</dbReference>
<evidence type="ECO:0008006" key="3">
    <source>
        <dbReference type="Google" id="ProtNLM"/>
    </source>
</evidence>
<dbReference type="InterPro" id="IPR029063">
    <property type="entry name" value="SAM-dependent_MTases_sf"/>
</dbReference>
<gene>
    <name evidence="2" type="ORF">CDEB00056_LOCUS8861</name>
</gene>
<feature type="region of interest" description="Disordered" evidence="1">
    <location>
        <begin position="1"/>
        <end position="94"/>
    </location>
</feature>
<proteinExistence type="predicted"/>
<sequence>MSGWDDLFASAAGLEGSSHDHADNGSDNGTTSSTFETASGSVVAAGNSVGKKRSNSSTKEDQKHQKKKKKKRRQKNIDNDNDNEDEDEDDHNISPRMKFLNSRMDPIPEQIWANLPDWLLLEGRFGGTRFSDSDDDDSKEHIGTGTGNDNKNKSKVKLKLKLKQHRPCKKWKPFKNKVTVDKDGAGDADADADANANADDNKLDRMKCKYCFQSALHHSLQLLIPDSGSSSDKNHSHSRTHKDDPFLVAFCHIRNVRCCCSCILEKPLKLNTMEYVASATDNAKSLAQTSALSRLCNSLPPGEAEILRSKLESVLTNAKKLKKSAVKWNNTNMVEKEDKALPAPSFPLAGFFDDLVRLVIKCDDAYYRLYYLQNAGYYNSLRYASIDWEQSHCQPFIPHPPTYFGTSNMAWNVTKGKERMLRFYKSMQCNKEHESMNEMLVNAGMFLDKDAPLKNEFGDKSTLLDPLSFLHQNRHCETVSIFWKSGWLRSPKTMAQTSEAMQPLSRKWASDTEEAFYRRHSTPAPLLLSEWRDSCRDLLCNLYAYAALSPAVVQALKKSLVEQGIQKVIEMGAGTGYIATLLSGTGVTVAAYDISPTEADVGQDYGPSQGMHVNDYHGNAPPFCKVTHASSKNTAMFFPDGTAQATALLLCYPPPMSSMAEDTILEFLRIGGRTIVHIGEFRGLTGSEGFENILANHFQMCTRLSCLRWGTDAANVAILSKIPSVKKSTYRRSEKGELSASLLNCSNCQRSGSKRRCRIARSLTYCSSECFKEHDKFRRIILGMSMIPPEIKISFSNPAHFCPLE</sequence>
<accession>A0A7S3Q2U7</accession>
<organism evidence="2">
    <name type="scientific">Chaetoceros debilis</name>
    <dbReference type="NCBI Taxonomy" id="122233"/>
    <lineage>
        <taxon>Eukaryota</taxon>
        <taxon>Sar</taxon>
        <taxon>Stramenopiles</taxon>
        <taxon>Ochrophyta</taxon>
        <taxon>Bacillariophyta</taxon>
        <taxon>Coscinodiscophyceae</taxon>
        <taxon>Chaetocerotophycidae</taxon>
        <taxon>Chaetocerotales</taxon>
        <taxon>Chaetocerotaceae</taxon>
        <taxon>Chaetoceros</taxon>
    </lineage>
</organism>
<reference evidence="2" key="1">
    <citation type="submission" date="2021-01" db="EMBL/GenBank/DDBJ databases">
        <authorList>
            <person name="Corre E."/>
            <person name="Pelletier E."/>
            <person name="Niang G."/>
            <person name="Scheremetjew M."/>
            <person name="Finn R."/>
            <person name="Kale V."/>
            <person name="Holt S."/>
            <person name="Cochrane G."/>
            <person name="Meng A."/>
            <person name="Brown T."/>
            <person name="Cohen L."/>
        </authorList>
    </citation>
    <scope>NUCLEOTIDE SEQUENCE</scope>
    <source>
        <strain evidence="2">MM31A-1</strain>
    </source>
</reference>
<dbReference type="PANTHER" id="PTHR39290:SF6">
    <property type="entry name" value="S-ADENOSYL-L-METHIONINE-DEPENDENT METHYLTRANSFERASES SUPERFAMILY PROTEIN"/>
    <property type="match status" value="1"/>
</dbReference>
<evidence type="ECO:0000256" key="1">
    <source>
        <dbReference type="SAM" id="MobiDB-lite"/>
    </source>
</evidence>
<dbReference type="PANTHER" id="PTHR39290">
    <property type="entry name" value="C3H1-TYPE DOMAIN-CONTAINING PROTEIN-RELATED"/>
    <property type="match status" value="1"/>
</dbReference>
<protein>
    <recommendedName>
        <fullName evidence="3">MYND-type domain-containing protein</fullName>
    </recommendedName>
</protein>
<evidence type="ECO:0000313" key="2">
    <source>
        <dbReference type="EMBL" id="CAE0464020.1"/>
    </source>
</evidence>
<feature type="region of interest" description="Disordered" evidence="1">
    <location>
        <begin position="129"/>
        <end position="155"/>
    </location>
</feature>
<dbReference type="AlphaFoldDB" id="A0A7S3Q2U7"/>
<name>A0A7S3Q2U7_9STRA</name>
<dbReference type="Gene3D" id="3.40.50.150">
    <property type="entry name" value="Vaccinia Virus protein VP39"/>
    <property type="match status" value="1"/>
</dbReference>